<dbReference type="AlphaFoldDB" id="A0AAD7I9Y7"/>
<protein>
    <submittedName>
        <fullName evidence="2">Uncharacterized protein</fullName>
    </submittedName>
</protein>
<evidence type="ECO:0000256" key="1">
    <source>
        <dbReference type="SAM" id="SignalP"/>
    </source>
</evidence>
<gene>
    <name evidence="2" type="ORF">DFH07DRAFT_842119</name>
</gene>
<sequence length="238" mass="27129">MVGLGVSLRLLVFAHLTLLVFSRFDSSCAIHGPVIRDLWPSIQDHWGHYWFSQASYIFGQVSMMAAYENHFLVYWIQYELTFSIFPNEIPGGYLFLCPLNDLQSEDGTFIDRPTCATYWSLDPVGHERLSSERATALGFPTVEWKRMVYRKSWDGRVYTGLGQFHTAKGFNPNSQEIARHFGYYIALGSWPPKGFWADFDPPPGLLPGSWALVNRRASCEENEHIFCNFGAVLSVQGI</sequence>
<keyword evidence="3" id="KW-1185">Reference proteome</keyword>
<proteinExistence type="predicted"/>
<accession>A0AAD7I9Y7</accession>
<feature type="chain" id="PRO_5041993939" evidence="1">
    <location>
        <begin position="23"/>
        <end position="238"/>
    </location>
</feature>
<evidence type="ECO:0000313" key="3">
    <source>
        <dbReference type="Proteomes" id="UP001215280"/>
    </source>
</evidence>
<dbReference type="Proteomes" id="UP001215280">
    <property type="component" value="Unassembled WGS sequence"/>
</dbReference>
<keyword evidence="1" id="KW-0732">Signal</keyword>
<organism evidence="2 3">
    <name type="scientific">Mycena maculata</name>
    <dbReference type="NCBI Taxonomy" id="230809"/>
    <lineage>
        <taxon>Eukaryota</taxon>
        <taxon>Fungi</taxon>
        <taxon>Dikarya</taxon>
        <taxon>Basidiomycota</taxon>
        <taxon>Agaricomycotina</taxon>
        <taxon>Agaricomycetes</taxon>
        <taxon>Agaricomycetidae</taxon>
        <taxon>Agaricales</taxon>
        <taxon>Marasmiineae</taxon>
        <taxon>Mycenaceae</taxon>
        <taxon>Mycena</taxon>
    </lineage>
</organism>
<name>A0AAD7I9Y7_9AGAR</name>
<dbReference type="EMBL" id="JARJLG010000143">
    <property type="protein sequence ID" value="KAJ7737411.1"/>
    <property type="molecule type" value="Genomic_DNA"/>
</dbReference>
<comment type="caution">
    <text evidence="2">The sequence shown here is derived from an EMBL/GenBank/DDBJ whole genome shotgun (WGS) entry which is preliminary data.</text>
</comment>
<feature type="signal peptide" evidence="1">
    <location>
        <begin position="1"/>
        <end position="22"/>
    </location>
</feature>
<reference evidence="2" key="1">
    <citation type="submission" date="2023-03" db="EMBL/GenBank/DDBJ databases">
        <title>Massive genome expansion in bonnet fungi (Mycena s.s.) driven by repeated elements and novel gene families across ecological guilds.</title>
        <authorList>
            <consortium name="Lawrence Berkeley National Laboratory"/>
            <person name="Harder C.B."/>
            <person name="Miyauchi S."/>
            <person name="Viragh M."/>
            <person name="Kuo A."/>
            <person name="Thoen E."/>
            <person name="Andreopoulos B."/>
            <person name="Lu D."/>
            <person name="Skrede I."/>
            <person name="Drula E."/>
            <person name="Henrissat B."/>
            <person name="Morin E."/>
            <person name="Kohler A."/>
            <person name="Barry K."/>
            <person name="LaButti K."/>
            <person name="Morin E."/>
            <person name="Salamov A."/>
            <person name="Lipzen A."/>
            <person name="Mereny Z."/>
            <person name="Hegedus B."/>
            <person name="Baldrian P."/>
            <person name="Stursova M."/>
            <person name="Weitz H."/>
            <person name="Taylor A."/>
            <person name="Grigoriev I.V."/>
            <person name="Nagy L.G."/>
            <person name="Martin F."/>
            <person name="Kauserud H."/>
        </authorList>
    </citation>
    <scope>NUCLEOTIDE SEQUENCE</scope>
    <source>
        <strain evidence="2">CBHHK188m</strain>
    </source>
</reference>
<evidence type="ECO:0000313" key="2">
    <source>
        <dbReference type="EMBL" id="KAJ7737411.1"/>
    </source>
</evidence>